<dbReference type="AlphaFoldDB" id="A0A3B1CGM5"/>
<feature type="non-terminal residue" evidence="1">
    <location>
        <position position="1"/>
    </location>
</feature>
<gene>
    <name evidence="1" type="ORF">MNBD_NITROSPIRAE01-1609</name>
</gene>
<dbReference type="Gene3D" id="3.30.750.24">
    <property type="entry name" value="STAS domain"/>
    <property type="match status" value="1"/>
</dbReference>
<accession>A0A3B1CGM5</accession>
<evidence type="ECO:0000313" key="1">
    <source>
        <dbReference type="EMBL" id="VAX27382.1"/>
    </source>
</evidence>
<sequence>WDHSGLEALKNITERYSQNGKKLHLLNLSKECQTLLGKAGNIVELSVIEDLEWHIADDVLA</sequence>
<dbReference type="EMBL" id="UOGF01000027">
    <property type="protein sequence ID" value="VAX27382.1"/>
    <property type="molecule type" value="Genomic_DNA"/>
</dbReference>
<reference evidence="1" key="1">
    <citation type="submission" date="2018-06" db="EMBL/GenBank/DDBJ databases">
        <authorList>
            <person name="Zhirakovskaya E."/>
        </authorList>
    </citation>
    <scope>NUCLEOTIDE SEQUENCE</scope>
</reference>
<proteinExistence type="predicted"/>
<protein>
    <submittedName>
        <fullName evidence="1">Sulfate permease</fullName>
    </submittedName>
</protein>
<name>A0A3B1CGM5_9ZZZZ</name>
<organism evidence="1">
    <name type="scientific">hydrothermal vent metagenome</name>
    <dbReference type="NCBI Taxonomy" id="652676"/>
    <lineage>
        <taxon>unclassified sequences</taxon>
        <taxon>metagenomes</taxon>
        <taxon>ecological metagenomes</taxon>
    </lineage>
</organism>
<dbReference type="InterPro" id="IPR036513">
    <property type="entry name" value="STAS_dom_sf"/>
</dbReference>